<sequence>MIKFITRFWNINKTKIFIVFVFLVCVFSAFMFGVHEGKSKAKVNYANQKAKDSTNALNNFIASTQHLIQSANEASNHLAKQIVERKNDDEKSTEILRKLLASQSSDNNNCVFDDDVMRIIKQARNNAVTATTSGFTSNNGNTMRGSSTNTK</sequence>
<feature type="transmembrane region" description="Helical" evidence="2">
    <location>
        <begin position="16"/>
        <end position="34"/>
    </location>
</feature>
<protein>
    <recommendedName>
        <fullName evidence="5">DUF2570 domain-containing protein</fullName>
    </recommendedName>
</protein>
<dbReference type="RefSeq" id="WP_086320619.1">
    <property type="nucleotide sequence ID" value="NZ_NASK01000096.1"/>
</dbReference>
<gene>
    <name evidence="3" type="ORF">B6D06_06935</name>
</gene>
<keyword evidence="2" id="KW-0472">Membrane</keyword>
<evidence type="ECO:0000313" key="3">
    <source>
        <dbReference type="EMBL" id="OTQ49331.1"/>
    </source>
</evidence>
<organism evidence="3 4">
    <name type="scientific">Gilliamella apis</name>
    <dbReference type="NCBI Taxonomy" id="1970738"/>
    <lineage>
        <taxon>Bacteria</taxon>
        <taxon>Pseudomonadati</taxon>
        <taxon>Pseudomonadota</taxon>
        <taxon>Gammaproteobacteria</taxon>
        <taxon>Orbales</taxon>
        <taxon>Orbaceae</taxon>
        <taxon>Gilliamella</taxon>
    </lineage>
</organism>
<reference evidence="3 4" key="1">
    <citation type="submission" date="2017-03" db="EMBL/GenBank/DDBJ databases">
        <title>Comparative genomics of honeybee gut symbionts reveal geographically distinct and subgroup specific antibiotic resistance.</title>
        <authorList>
            <person name="Ludvigsen J."/>
            <person name="Porcellato D."/>
            <person name="Labee-Lund T.M."/>
            <person name="Amdam G.V."/>
            <person name="Rudi K."/>
        </authorList>
    </citation>
    <scope>NUCLEOTIDE SEQUENCE [LARGE SCALE GENOMIC DNA]</scope>
    <source>
        <strain evidence="3 4">A-4-12</strain>
    </source>
</reference>
<feature type="region of interest" description="Disordered" evidence="1">
    <location>
        <begin position="131"/>
        <end position="151"/>
    </location>
</feature>
<evidence type="ECO:0000256" key="1">
    <source>
        <dbReference type="SAM" id="MobiDB-lite"/>
    </source>
</evidence>
<keyword evidence="2" id="KW-0812">Transmembrane</keyword>
<comment type="caution">
    <text evidence="3">The sequence shown here is derived from an EMBL/GenBank/DDBJ whole genome shotgun (WGS) entry which is preliminary data.</text>
</comment>
<name>A0A242NUB5_9GAMM</name>
<evidence type="ECO:0008006" key="5">
    <source>
        <dbReference type="Google" id="ProtNLM"/>
    </source>
</evidence>
<proteinExistence type="predicted"/>
<dbReference type="OrthoDB" id="10017104at2"/>
<feature type="compositionally biased region" description="Low complexity" evidence="1">
    <location>
        <begin position="131"/>
        <end position="142"/>
    </location>
</feature>
<accession>A0A242NUB5</accession>
<evidence type="ECO:0000313" key="4">
    <source>
        <dbReference type="Proteomes" id="UP000194968"/>
    </source>
</evidence>
<evidence type="ECO:0000256" key="2">
    <source>
        <dbReference type="SAM" id="Phobius"/>
    </source>
</evidence>
<dbReference type="Proteomes" id="UP000194968">
    <property type="component" value="Unassembled WGS sequence"/>
</dbReference>
<dbReference type="EMBL" id="NASK01000096">
    <property type="protein sequence ID" value="OTQ49331.1"/>
    <property type="molecule type" value="Genomic_DNA"/>
</dbReference>
<keyword evidence="2" id="KW-1133">Transmembrane helix</keyword>
<dbReference type="AlphaFoldDB" id="A0A242NUB5"/>